<dbReference type="EMBL" id="QIBX01000001">
    <property type="protein sequence ID" value="RNL41866.1"/>
    <property type="molecule type" value="Genomic_DNA"/>
</dbReference>
<organism evidence="1 2">
    <name type="scientific">Slackia equolifaciens</name>
    <dbReference type="NCBI Taxonomy" id="498718"/>
    <lineage>
        <taxon>Bacteria</taxon>
        <taxon>Bacillati</taxon>
        <taxon>Actinomycetota</taxon>
        <taxon>Coriobacteriia</taxon>
        <taxon>Eggerthellales</taxon>
        <taxon>Eggerthellaceae</taxon>
        <taxon>Slackia</taxon>
    </lineage>
</organism>
<dbReference type="PANTHER" id="PTHR35145">
    <property type="entry name" value="CYTOPLASMIC PROTEIN-RELATED"/>
    <property type="match status" value="1"/>
</dbReference>
<dbReference type="Pfam" id="PF04237">
    <property type="entry name" value="YjbR"/>
    <property type="match status" value="1"/>
</dbReference>
<reference evidence="2" key="1">
    <citation type="submission" date="2018-05" db="EMBL/GenBank/DDBJ databases">
        <title>Genome Sequencing of selected type strains of the family Eggerthellaceae.</title>
        <authorList>
            <person name="Danylec N."/>
            <person name="Stoll D.A."/>
            <person name="Doetsch A."/>
            <person name="Huch M."/>
        </authorList>
    </citation>
    <scope>NUCLEOTIDE SEQUENCE [LARGE SCALE GENOMIC DNA]</scope>
    <source>
        <strain evidence="2">DSM 24851</strain>
    </source>
</reference>
<dbReference type="Proteomes" id="UP000269591">
    <property type="component" value="Unassembled WGS sequence"/>
</dbReference>
<protein>
    <recommendedName>
        <fullName evidence="3">MmcQ/YjbR family DNA-binding protein</fullName>
    </recommendedName>
</protein>
<sequence length="132" mass="15104">MDFSVIDARLLSHPGASKAFQPKWGWWCYWVGGKQFACEFTVGPDVDRPYAGRHMVSLKCDPAWSERLREQYPDAIFPAYYSDGRTWISVDLDAVGRAFPEDLLFELCDHSYALVFAKLTKKMQREIAGSSE</sequence>
<dbReference type="InterPro" id="IPR038056">
    <property type="entry name" value="YjbR-like_sf"/>
</dbReference>
<accession>A0A3N0B5G7</accession>
<evidence type="ECO:0000313" key="1">
    <source>
        <dbReference type="EMBL" id="RNL41866.1"/>
    </source>
</evidence>
<dbReference type="PANTHER" id="PTHR35145:SF1">
    <property type="entry name" value="CYTOPLASMIC PROTEIN"/>
    <property type="match status" value="1"/>
</dbReference>
<dbReference type="SUPFAM" id="SSF142906">
    <property type="entry name" value="YjbR-like"/>
    <property type="match status" value="1"/>
</dbReference>
<evidence type="ECO:0000313" key="2">
    <source>
        <dbReference type="Proteomes" id="UP000269591"/>
    </source>
</evidence>
<dbReference type="RefSeq" id="WP_123207729.1">
    <property type="nucleotide sequence ID" value="NZ_JBHTHO010000018.1"/>
</dbReference>
<name>A0A3N0B5G7_9ACTN</name>
<dbReference type="AlphaFoldDB" id="A0A3N0B5G7"/>
<keyword evidence="2" id="KW-1185">Reference proteome</keyword>
<proteinExistence type="predicted"/>
<gene>
    <name evidence="1" type="ORF">DMP06_00160</name>
</gene>
<dbReference type="OrthoDB" id="3194910at2"/>
<comment type="caution">
    <text evidence="1">The sequence shown here is derived from an EMBL/GenBank/DDBJ whole genome shotgun (WGS) entry which is preliminary data.</text>
</comment>
<evidence type="ECO:0008006" key="3">
    <source>
        <dbReference type="Google" id="ProtNLM"/>
    </source>
</evidence>
<dbReference type="Gene3D" id="3.90.1150.30">
    <property type="match status" value="1"/>
</dbReference>
<dbReference type="InterPro" id="IPR007351">
    <property type="entry name" value="YjbR"/>
</dbReference>
<dbReference type="InterPro" id="IPR058532">
    <property type="entry name" value="YjbR/MT2646/Rv2570-like"/>
</dbReference>